<comment type="caution">
    <text evidence="4">The sequence shown here is derived from an EMBL/GenBank/DDBJ whole genome shotgun (WGS) entry which is preliminary data.</text>
</comment>
<dbReference type="SUPFAM" id="SSF160104">
    <property type="entry name" value="Acetoacetate decarboxylase-like"/>
    <property type="match status" value="1"/>
</dbReference>
<dbReference type="FunFam" id="3.40.50.720:FF:000245">
    <property type="entry name" value="Short chain dehydrogenase, putative"/>
    <property type="match status" value="1"/>
</dbReference>
<gene>
    <name evidence="4" type="ORF">B0A50_01316</name>
</gene>
<keyword evidence="5" id="KW-1185">Reference proteome</keyword>
<dbReference type="AlphaFoldDB" id="A0A4V6WJX0"/>
<dbReference type="InterPro" id="IPR023375">
    <property type="entry name" value="ADC_dom_sf"/>
</dbReference>
<accession>A0A4V6WJX0</accession>
<name>A0A4V6WJX0_9PEZI</name>
<dbReference type="Pfam" id="PF13561">
    <property type="entry name" value="adh_short_C2"/>
    <property type="match status" value="1"/>
</dbReference>
<comment type="similarity">
    <text evidence="1">Belongs to the short-chain dehydrogenases/reductases (SDR) family.</text>
</comment>
<dbReference type="PANTHER" id="PTHR43008:SF10">
    <property type="entry name" value="CHAIN DEHYDROGENASE_OXIDOREDUCTASE, PUTATIVE (AFU_ORTHOLOGUE AFUA_2G15740)-RELATED"/>
    <property type="match status" value="1"/>
</dbReference>
<keyword evidence="3" id="KW-0560">Oxidoreductase</keyword>
<evidence type="ECO:0000313" key="4">
    <source>
        <dbReference type="EMBL" id="TKA32069.1"/>
    </source>
</evidence>
<dbReference type="PROSITE" id="PS00061">
    <property type="entry name" value="ADH_SHORT"/>
    <property type="match status" value="1"/>
</dbReference>
<dbReference type="InterPro" id="IPR002347">
    <property type="entry name" value="SDR_fam"/>
</dbReference>
<dbReference type="SUPFAM" id="SSF51735">
    <property type="entry name" value="NAD(P)-binding Rossmann-fold domains"/>
    <property type="match status" value="1"/>
</dbReference>
<dbReference type="PRINTS" id="PR00080">
    <property type="entry name" value="SDRFAMILY"/>
</dbReference>
<dbReference type="GO" id="GO:0016616">
    <property type="term" value="F:oxidoreductase activity, acting on the CH-OH group of donors, NAD or NADP as acceptor"/>
    <property type="evidence" value="ECO:0007669"/>
    <property type="project" value="UniProtKB-ARBA"/>
</dbReference>
<dbReference type="PANTHER" id="PTHR43008">
    <property type="entry name" value="BENZIL REDUCTASE"/>
    <property type="match status" value="1"/>
</dbReference>
<proteinExistence type="inferred from homology"/>
<dbReference type="GO" id="GO:0050664">
    <property type="term" value="F:oxidoreductase activity, acting on NAD(P)H, oxygen as acceptor"/>
    <property type="evidence" value="ECO:0007669"/>
    <property type="project" value="TreeGrafter"/>
</dbReference>
<keyword evidence="2" id="KW-0521">NADP</keyword>
<organism evidence="4 5">
    <name type="scientific">Salinomyces thailandicus</name>
    <dbReference type="NCBI Taxonomy" id="706561"/>
    <lineage>
        <taxon>Eukaryota</taxon>
        <taxon>Fungi</taxon>
        <taxon>Dikarya</taxon>
        <taxon>Ascomycota</taxon>
        <taxon>Pezizomycotina</taxon>
        <taxon>Dothideomycetes</taxon>
        <taxon>Dothideomycetidae</taxon>
        <taxon>Mycosphaerellales</taxon>
        <taxon>Teratosphaeriaceae</taxon>
        <taxon>Salinomyces</taxon>
    </lineage>
</organism>
<dbReference type="OrthoDB" id="1669814at2759"/>
<dbReference type="Proteomes" id="UP000308549">
    <property type="component" value="Unassembled WGS sequence"/>
</dbReference>
<dbReference type="Gene3D" id="3.40.50.720">
    <property type="entry name" value="NAD(P)-binding Rossmann-like Domain"/>
    <property type="match status" value="1"/>
</dbReference>
<sequence>MATRRQNNNIRIPARVPPPWTTRSESYWLLLNLPNPLPLDICDPLEATHPARSINSFTGGLGMIQIVRYSETPAGSYDELLIIPGSFEGPGSKQESTSRMRITRIYVSQHETLWNGRKNWNIPKHLARFEFSSPVSKDVSRPTRLTVSVFPEGSSNGDATKPFFQATLTTLKYLPAFPFSTKWSPLNTALLQPPLPAGYKPLLCGTDTWKEFQVALQSQRARIMWAQLAAEGEHVRSEGYWPKTKPWKLGLWLEDATLEIPLNNRVFVVTGGARGLGLALAEVLVEAGGHVYCLDRAEQPESHFWETKSKLAHHFEGSLDYRQVDVTQSQQLDDIIASIAEKHQRMDGLIANAGIQWVQPALEYDAAKVPEMYNVNCGGVFLSARACAKQMLKYKVAGSIVLIGSMSGLNANKGFTSVHYNASKAGVIQMGRSLAMEWGQIIDGKPIRVNVLCPGNILTPMVQADFARDPTLRAKWEEANMMGRLSETKEFLGAALFMLSDASSFMTGSHLVIDGGYTAW</sequence>
<dbReference type="Gene3D" id="2.40.400.10">
    <property type="entry name" value="Acetoacetate decarboxylase-like"/>
    <property type="match status" value="1"/>
</dbReference>
<dbReference type="InterPro" id="IPR036291">
    <property type="entry name" value="NAD(P)-bd_dom_sf"/>
</dbReference>
<evidence type="ECO:0000313" key="5">
    <source>
        <dbReference type="Proteomes" id="UP000308549"/>
    </source>
</evidence>
<dbReference type="EMBL" id="NAJL01000006">
    <property type="protein sequence ID" value="TKA32069.1"/>
    <property type="molecule type" value="Genomic_DNA"/>
</dbReference>
<protein>
    <submittedName>
        <fullName evidence="4">Uncharacterized protein</fullName>
    </submittedName>
</protein>
<evidence type="ECO:0000256" key="2">
    <source>
        <dbReference type="ARBA" id="ARBA00022857"/>
    </source>
</evidence>
<evidence type="ECO:0000256" key="3">
    <source>
        <dbReference type="ARBA" id="ARBA00023002"/>
    </source>
</evidence>
<evidence type="ECO:0000256" key="1">
    <source>
        <dbReference type="ARBA" id="ARBA00006484"/>
    </source>
</evidence>
<dbReference type="PRINTS" id="PR00081">
    <property type="entry name" value="GDHRDH"/>
</dbReference>
<dbReference type="InterPro" id="IPR020904">
    <property type="entry name" value="Sc_DH/Rdtase_CS"/>
</dbReference>
<reference evidence="4 5" key="1">
    <citation type="submission" date="2017-03" db="EMBL/GenBank/DDBJ databases">
        <title>Genomes of endolithic fungi from Antarctica.</title>
        <authorList>
            <person name="Coleine C."/>
            <person name="Masonjones S."/>
            <person name="Stajich J.E."/>
        </authorList>
    </citation>
    <scope>NUCLEOTIDE SEQUENCE [LARGE SCALE GENOMIC DNA]</scope>
    <source>
        <strain evidence="4 5">CCFEE 6315</strain>
    </source>
</reference>